<evidence type="ECO:0000256" key="8">
    <source>
        <dbReference type="ARBA" id="ARBA00023136"/>
    </source>
</evidence>
<evidence type="ECO:0000256" key="9">
    <source>
        <dbReference type="SAM" id="Phobius"/>
    </source>
</evidence>
<feature type="transmembrane region" description="Helical" evidence="9">
    <location>
        <begin position="544"/>
        <end position="577"/>
    </location>
</feature>
<evidence type="ECO:0000256" key="7">
    <source>
        <dbReference type="ARBA" id="ARBA00022989"/>
    </source>
</evidence>
<keyword evidence="12" id="KW-1185">Reference proteome</keyword>
<protein>
    <submittedName>
        <fullName evidence="11">Branched-chain amino acid ABC transporter permease/ATP-binding protein</fullName>
    </submittedName>
</protein>
<dbReference type="InterPro" id="IPR043428">
    <property type="entry name" value="LivM-like"/>
</dbReference>
<dbReference type="SUPFAM" id="SSF52540">
    <property type="entry name" value="P-loop containing nucleoside triphosphate hydrolases"/>
    <property type="match status" value="1"/>
</dbReference>
<organism evidence="11 12">
    <name type="scientific">Nocardioides dubius</name>
    <dbReference type="NCBI Taxonomy" id="317019"/>
    <lineage>
        <taxon>Bacteria</taxon>
        <taxon>Bacillati</taxon>
        <taxon>Actinomycetota</taxon>
        <taxon>Actinomycetes</taxon>
        <taxon>Propionibacteriales</taxon>
        <taxon>Nocardioidaceae</taxon>
        <taxon>Nocardioides</taxon>
    </lineage>
</organism>
<feature type="transmembrane region" description="Helical" evidence="9">
    <location>
        <begin position="327"/>
        <end position="347"/>
    </location>
</feature>
<keyword evidence="6" id="KW-0067">ATP-binding</keyword>
<dbReference type="PROSITE" id="PS50893">
    <property type="entry name" value="ABC_TRANSPORTER_2"/>
    <property type="match status" value="1"/>
</dbReference>
<dbReference type="EMBL" id="BAAALG010000002">
    <property type="protein sequence ID" value="GAA1093257.1"/>
    <property type="molecule type" value="Genomic_DNA"/>
</dbReference>
<dbReference type="PANTHER" id="PTHR45772">
    <property type="entry name" value="CONSERVED COMPONENT OF ABC TRANSPORTER FOR NATURAL AMINO ACIDS-RELATED"/>
    <property type="match status" value="1"/>
</dbReference>
<feature type="transmembrane region" description="Helical" evidence="9">
    <location>
        <begin position="382"/>
        <end position="400"/>
    </location>
</feature>
<evidence type="ECO:0000313" key="12">
    <source>
        <dbReference type="Proteomes" id="UP001501581"/>
    </source>
</evidence>
<feature type="transmembrane region" description="Helical" evidence="9">
    <location>
        <begin position="6"/>
        <end position="26"/>
    </location>
</feature>
<feature type="transmembrane region" description="Helical" evidence="9">
    <location>
        <begin position="62"/>
        <end position="83"/>
    </location>
</feature>
<dbReference type="InterPro" id="IPR051120">
    <property type="entry name" value="ABC_AA/LPS_Transport"/>
</dbReference>
<name>A0ABP4E7X6_9ACTN</name>
<gene>
    <name evidence="11" type="ORF">GCM10009668_05700</name>
</gene>
<feature type="transmembrane region" description="Helical" evidence="9">
    <location>
        <begin position="240"/>
        <end position="259"/>
    </location>
</feature>
<dbReference type="InterPro" id="IPR001851">
    <property type="entry name" value="ABC_transp_permease"/>
</dbReference>
<keyword evidence="3" id="KW-1003">Cell membrane</keyword>
<dbReference type="InterPro" id="IPR032823">
    <property type="entry name" value="BCA_ABC_TP_C"/>
</dbReference>
<dbReference type="RefSeq" id="WP_343991153.1">
    <property type="nucleotide sequence ID" value="NZ_BAAALG010000002.1"/>
</dbReference>
<feature type="transmembrane region" description="Helical" evidence="9">
    <location>
        <begin position="459"/>
        <end position="477"/>
    </location>
</feature>
<feature type="transmembrane region" description="Helical" evidence="9">
    <location>
        <begin position="213"/>
        <end position="233"/>
    </location>
</feature>
<feature type="transmembrane region" description="Helical" evidence="9">
    <location>
        <begin position="33"/>
        <end position="50"/>
    </location>
</feature>
<evidence type="ECO:0000259" key="10">
    <source>
        <dbReference type="PROSITE" id="PS50893"/>
    </source>
</evidence>
<keyword evidence="4 9" id="KW-0812">Transmembrane</keyword>
<evidence type="ECO:0000256" key="5">
    <source>
        <dbReference type="ARBA" id="ARBA00022741"/>
    </source>
</evidence>
<dbReference type="Pfam" id="PF12399">
    <property type="entry name" value="BCA_ABC_TP_C"/>
    <property type="match status" value="1"/>
</dbReference>
<dbReference type="SMART" id="SM00382">
    <property type="entry name" value="AAA"/>
    <property type="match status" value="1"/>
</dbReference>
<dbReference type="InterPro" id="IPR003439">
    <property type="entry name" value="ABC_transporter-like_ATP-bd"/>
</dbReference>
<comment type="subcellular location">
    <subcellularLocation>
        <location evidence="1">Cell membrane</location>
        <topology evidence="1">Multi-pass membrane protein</topology>
    </subcellularLocation>
</comment>
<feature type="transmembrane region" description="Helical" evidence="9">
    <location>
        <begin position="354"/>
        <end position="370"/>
    </location>
</feature>
<keyword evidence="5" id="KW-0547">Nucleotide-binding</keyword>
<evidence type="ECO:0000256" key="3">
    <source>
        <dbReference type="ARBA" id="ARBA00022475"/>
    </source>
</evidence>
<reference evidence="12" key="1">
    <citation type="journal article" date="2019" name="Int. J. Syst. Evol. Microbiol.">
        <title>The Global Catalogue of Microorganisms (GCM) 10K type strain sequencing project: providing services to taxonomists for standard genome sequencing and annotation.</title>
        <authorList>
            <consortium name="The Broad Institute Genomics Platform"/>
            <consortium name="The Broad Institute Genome Sequencing Center for Infectious Disease"/>
            <person name="Wu L."/>
            <person name="Ma J."/>
        </authorList>
    </citation>
    <scope>NUCLEOTIDE SEQUENCE [LARGE SCALE GENOMIC DNA]</scope>
    <source>
        <strain evidence="12">JCM 13008</strain>
    </source>
</reference>
<evidence type="ECO:0000256" key="6">
    <source>
        <dbReference type="ARBA" id="ARBA00022840"/>
    </source>
</evidence>
<dbReference type="CDD" id="cd03219">
    <property type="entry name" value="ABC_Mj1267_LivG_branched"/>
    <property type="match status" value="1"/>
</dbReference>
<feature type="transmembrane region" description="Helical" evidence="9">
    <location>
        <begin position="140"/>
        <end position="160"/>
    </location>
</feature>
<keyword evidence="2" id="KW-0813">Transport</keyword>
<keyword evidence="8 9" id="KW-0472">Membrane</keyword>
<dbReference type="Pfam" id="PF00005">
    <property type="entry name" value="ABC_tran"/>
    <property type="match status" value="1"/>
</dbReference>
<feature type="transmembrane region" description="Helical" evidence="9">
    <location>
        <begin position="407"/>
        <end position="426"/>
    </location>
</feature>
<feature type="transmembrane region" description="Helical" evidence="9">
    <location>
        <begin position="181"/>
        <end position="207"/>
    </location>
</feature>
<dbReference type="Proteomes" id="UP001501581">
    <property type="component" value="Unassembled WGS sequence"/>
</dbReference>
<accession>A0ABP4E7X6</accession>
<dbReference type="InterPro" id="IPR003593">
    <property type="entry name" value="AAA+_ATPase"/>
</dbReference>
<dbReference type="InterPro" id="IPR027417">
    <property type="entry name" value="P-loop_NTPase"/>
</dbReference>
<dbReference type="CDD" id="cd06582">
    <property type="entry name" value="TM_PBP1_LivH_like"/>
    <property type="match status" value="1"/>
</dbReference>
<feature type="transmembrane region" description="Helical" evidence="9">
    <location>
        <begin position="303"/>
        <end position="321"/>
    </location>
</feature>
<keyword evidence="7 9" id="KW-1133">Transmembrane helix</keyword>
<sequence>MDAVNYALIGLGTGAINVLLGLGLVLIYRGSGVINFAHGGLAVVGAYVAMELRLNQEQSFATALSVATLATAGLGLLIHLLVMRPLRHASPLARVIATLGLLTVLTEVVLLQYGSAQFILPLPFESTPVELTSEIVVARQNLILLAIAVGATLVMALLTARTRIGYAISASAENARSAAALGWSPQLLSALTWTVGGALAGAAGAIFPATSTGFISVRQMSVLIIGALATALLAQFRSYLMVLVGGLAIGIAQALATNYINQTGIPDAVPFLVIIAVLIVRGRGLPVRGTTLDRLPRVGTGRLQLAISLPIALVVIVALRLGAPDDWFGALVISLCFALVGLSTVVLTGYAGQLSIAQFGLAGIGAFGAGRLADAQGWPFELALPAGVLAAMVTGLIFGLPALRTRGVNLAVVTFGLGFALHQILFSNSSYTGGEFQTRIQELTIFGIDIEPIDHKANYFVMVAVAFVLTAIVVANVRRGRTGRRLLAVRTNERAAAAVGVSVFQTKLYAFVLASGIAGLGGVLFGFSYSTIQFQELFEADASISLLVVTVIGGVGYVLGPLVGSVLAPAGVGTLFFDTSSAASADADSWVQYLPLITGVLLILTLIISQHGIVDQAVHALSRLTRRLPRRAPAPLEAVPEGERERVAPRTLEVQGLTQRFGGFTALSGVDLRVGPGEVVGLLGPNGAGKTTLIDAVTGYNRVTAGTVRFDGEEITRWSPHKRARAGLTRSFQSLELFDDLTVRENLLAASDRQDLLSGVTDLVWPGTARLSDTVRAAVAELELEDALDLRPDELSYGRRRLVAIARAVASRPSILLLDEPAAGLDENESAELGRLIRRLADTWGIGILLIEHDVPMVLAHADRVLVLDFGVTIADGTPEEIREDGAVRKAYLGESDDAAEVVTAG</sequence>
<feature type="transmembrane region" description="Helical" evidence="9">
    <location>
        <begin position="589"/>
        <end position="608"/>
    </location>
</feature>
<feature type="domain" description="ABC transporter" evidence="10">
    <location>
        <begin position="652"/>
        <end position="895"/>
    </location>
</feature>
<dbReference type="CDD" id="cd06581">
    <property type="entry name" value="TM_PBP1_LivM_like"/>
    <property type="match status" value="1"/>
</dbReference>
<dbReference type="Gene3D" id="3.40.50.300">
    <property type="entry name" value="P-loop containing nucleotide triphosphate hydrolases"/>
    <property type="match status" value="1"/>
</dbReference>
<feature type="transmembrane region" description="Helical" evidence="9">
    <location>
        <begin position="508"/>
        <end position="532"/>
    </location>
</feature>
<feature type="transmembrane region" description="Helical" evidence="9">
    <location>
        <begin position="95"/>
        <end position="120"/>
    </location>
</feature>
<dbReference type="Pfam" id="PF02653">
    <property type="entry name" value="BPD_transp_2"/>
    <property type="match status" value="2"/>
</dbReference>
<evidence type="ECO:0000256" key="4">
    <source>
        <dbReference type="ARBA" id="ARBA00022692"/>
    </source>
</evidence>
<feature type="transmembrane region" description="Helical" evidence="9">
    <location>
        <begin position="265"/>
        <end position="282"/>
    </location>
</feature>
<evidence type="ECO:0000256" key="2">
    <source>
        <dbReference type="ARBA" id="ARBA00022448"/>
    </source>
</evidence>
<proteinExistence type="predicted"/>
<evidence type="ECO:0000313" key="11">
    <source>
        <dbReference type="EMBL" id="GAA1093257.1"/>
    </source>
</evidence>
<evidence type="ECO:0000256" key="1">
    <source>
        <dbReference type="ARBA" id="ARBA00004651"/>
    </source>
</evidence>
<comment type="caution">
    <text evidence="11">The sequence shown here is derived from an EMBL/GenBank/DDBJ whole genome shotgun (WGS) entry which is preliminary data.</text>
</comment>